<dbReference type="GO" id="GO:0016491">
    <property type="term" value="F:oxidoreductase activity"/>
    <property type="evidence" value="ECO:0007669"/>
    <property type="project" value="UniProtKB-KW"/>
</dbReference>
<dbReference type="EMBL" id="UGGP01000001">
    <property type="protein sequence ID" value="STO07664.1"/>
    <property type="molecule type" value="Genomic_DNA"/>
</dbReference>
<feature type="domain" description="Gfo/Idh/MocA-like oxidoreductase N-terminal" evidence="1">
    <location>
        <begin position="1"/>
        <end position="120"/>
    </location>
</feature>
<dbReference type="EC" id="1.-.-.-" evidence="3"/>
<name>A0A377FSX4_9BACL</name>
<organism evidence="3 4">
    <name type="scientific">Exiguobacterium aurantiacum</name>
    <dbReference type="NCBI Taxonomy" id="33987"/>
    <lineage>
        <taxon>Bacteria</taxon>
        <taxon>Bacillati</taxon>
        <taxon>Bacillota</taxon>
        <taxon>Bacilli</taxon>
        <taxon>Bacillales</taxon>
        <taxon>Bacillales Family XII. Incertae Sedis</taxon>
        <taxon>Exiguobacterium</taxon>
    </lineage>
</organism>
<dbReference type="Pfam" id="PF01408">
    <property type="entry name" value="GFO_IDH_MocA"/>
    <property type="match status" value="1"/>
</dbReference>
<dbReference type="OrthoDB" id="2350336at2"/>
<sequence length="332" mass="36074">MNIGIIGTGGIATSAHIPQYIAAGANVVAVMNRTRERGEAAARQFGIERVYGTVEAMLENETLDAVSVCTPNALHKEQVIAALAAGCHVLCEKPPAISAREAMEMLEAAKAANRTLHYGFHYRHRSDTQLLKRMIEAGELGHLYAATALALRRRGIPGWGVFTDKELQGGGALLDHGVHMLDLALYLMGYPKPVDVIGHIGQYLGTRPGVGLMGTWDPDTFSVEDTARAMVKFENGASLLFDGSFMANVGPRDTMRVELRGTEGGATLFPLHVHTEAYGALFDQTPAHLEHVDPYAVQIQTFLDACQREPEFEQGEQAVILHTIIDRIYGEA</sequence>
<dbReference type="InterPro" id="IPR055170">
    <property type="entry name" value="GFO_IDH_MocA-like_dom"/>
</dbReference>
<dbReference type="InterPro" id="IPR052515">
    <property type="entry name" value="Gfo/Idh/MocA_Oxidoreductase"/>
</dbReference>
<dbReference type="InterPro" id="IPR000683">
    <property type="entry name" value="Gfo/Idh/MocA-like_OxRdtase_N"/>
</dbReference>
<dbReference type="RefSeq" id="WP_029334666.1">
    <property type="nucleotide sequence ID" value="NZ_UGGP01000001.1"/>
</dbReference>
<dbReference type="STRING" id="1397694.GCA_000702585_01527"/>
<evidence type="ECO:0000259" key="1">
    <source>
        <dbReference type="Pfam" id="PF01408"/>
    </source>
</evidence>
<evidence type="ECO:0000313" key="3">
    <source>
        <dbReference type="EMBL" id="STO07664.1"/>
    </source>
</evidence>
<evidence type="ECO:0000313" key="4">
    <source>
        <dbReference type="Proteomes" id="UP000254060"/>
    </source>
</evidence>
<dbReference type="Pfam" id="PF22725">
    <property type="entry name" value="GFO_IDH_MocA_C3"/>
    <property type="match status" value="1"/>
</dbReference>
<evidence type="ECO:0000259" key="2">
    <source>
        <dbReference type="Pfam" id="PF22725"/>
    </source>
</evidence>
<dbReference type="AlphaFoldDB" id="A0A377FSX4"/>
<proteinExistence type="predicted"/>
<feature type="domain" description="GFO/IDH/MocA-like oxidoreductase" evidence="2">
    <location>
        <begin position="129"/>
        <end position="266"/>
    </location>
</feature>
<dbReference type="InterPro" id="IPR036291">
    <property type="entry name" value="NAD(P)-bd_dom_sf"/>
</dbReference>
<dbReference type="PANTHER" id="PTHR43249">
    <property type="entry name" value="UDP-N-ACETYL-2-AMINO-2-DEOXY-D-GLUCURONATE OXIDASE"/>
    <property type="match status" value="1"/>
</dbReference>
<dbReference type="PANTHER" id="PTHR43249:SF1">
    <property type="entry name" value="D-GLUCOSIDE 3-DEHYDROGENASE"/>
    <property type="match status" value="1"/>
</dbReference>
<protein>
    <submittedName>
        <fullName evidence="3">Uncharacterized oxidoreductase ycjS</fullName>
        <ecNumber evidence="3">1.-.-.-</ecNumber>
    </submittedName>
</protein>
<dbReference type="Gene3D" id="3.40.50.720">
    <property type="entry name" value="NAD(P)-binding Rossmann-like Domain"/>
    <property type="match status" value="1"/>
</dbReference>
<dbReference type="Proteomes" id="UP000254060">
    <property type="component" value="Unassembled WGS sequence"/>
</dbReference>
<accession>A0A377FSX4</accession>
<reference evidence="3 4" key="1">
    <citation type="submission" date="2018-06" db="EMBL/GenBank/DDBJ databases">
        <authorList>
            <consortium name="Pathogen Informatics"/>
            <person name="Doyle S."/>
        </authorList>
    </citation>
    <scope>NUCLEOTIDE SEQUENCE [LARGE SCALE GENOMIC DNA]</scope>
    <source>
        <strain evidence="3 4">NCTC13163</strain>
    </source>
</reference>
<gene>
    <name evidence="3" type="primary">ycjS</name>
    <name evidence="3" type="ORF">NCTC13163_01016</name>
</gene>
<keyword evidence="3" id="KW-0560">Oxidoreductase</keyword>
<dbReference type="SUPFAM" id="SSF55347">
    <property type="entry name" value="Glyceraldehyde-3-phosphate dehydrogenase-like, C-terminal domain"/>
    <property type="match status" value="1"/>
</dbReference>
<dbReference type="Gene3D" id="3.30.360.10">
    <property type="entry name" value="Dihydrodipicolinate Reductase, domain 2"/>
    <property type="match status" value="1"/>
</dbReference>
<dbReference type="SUPFAM" id="SSF51735">
    <property type="entry name" value="NAD(P)-binding Rossmann-fold domains"/>
    <property type="match status" value="1"/>
</dbReference>
<dbReference type="GO" id="GO:0000166">
    <property type="term" value="F:nucleotide binding"/>
    <property type="evidence" value="ECO:0007669"/>
    <property type="project" value="InterPro"/>
</dbReference>